<protein>
    <submittedName>
        <fullName evidence="1">Radical SAM protein</fullName>
    </submittedName>
</protein>
<evidence type="ECO:0000313" key="1">
    <source>
        <dbReference type="EMBL" id="NDL68507.1"/>
    </source>
</evidence>
<proteinExistence type="predicted"/>
<evidence type="ECO:0000313" key="2">
    <source>
        <dbReference type="Proteomes" id="UP000461585"/>
    </source>
</evidence>
<accession>A0A7X5KPP3</accession>
<dbReference type="InterPro" id="IPR007197">
    <property type="entry name" value="rSAM"/>
</dbReference>
<dbReference type="GO" id="GO:0003824">
    <property type="term" value="F:catalytic activity"/>
    <property type="evidence" value="ECO:0007669"/>
    <property type="project" value="InterPro"/>
</dbReference>
<dbReference type="AlphaFoldDB" id="A0A7X5KPP3"/>
<gene>
    <name evidence="1" type="ORF">GXN74_12245</name>
</gene>
<dbReference type="InterPro" id="IPR058240">
    <property type="entry name" value="rSAM_sf"/>
</dbReference>
<organism evidence="1 2">
    <name type="scientific">Anaerotalea alkaliphila</name>
    <dbReference type="NCBI Taxonomy" id="2662126"/>
    <lineage>
        <taxon>Bacteria</taxon>
        <taxon>Bacillati</taxon>
        <taxon>Bacillota</taxon>
        <taxon>Clostridia</taxon>
        <taxon>Eubacteriales</taxon>
        <taxon>Anaerotalea</taxon>
    </lineage>
</organism>
<comment type="caution">
    <text evidence="1">The sequence shown here is derived from an EMBL/GenBank/DDBJ whole genome shotgun (WGS) entry which is preliminary data.</text>
</comment>
<name>A0A7X5KPP3_9FIRM</name>
<dbReference type="EMBL" id="JAAEEH010000042">
    <property type="protein sequence ID" value="NDL68507.1"/>
    <property type="molecule type" value="Genomic_DNA"/>
</dbReference>
<dbReference type="SUPFAM" id="SSF102114">
    <property type="entry name" value="Radical SAM enzymes"/>
    <property type="match status" value="1"/>
</dbReference>
<dbReference type="SFLD" id="SFLDS00029">
    <property type="entry name" value="Radical_SAM"/>
    <property type="match status" value="1"/>
</dbReference>
<keyword evidence="2" id="KW-1185">Reference proteome</keyword>
<sequence length="326" mass="38103">MKIGLIDFDGKIPNLALMKLSAYYKAMGCQVEIAEPQKHYDKVYCSVLFTWNRGKAEKLADEHKDIEFGGTGWDIHKTLPDEIESCRPDYDLYSAHYLEKRTKGIMTRDAKIKKVDALLNMGIGFTSRGCIRSCRFCFVPLKEGTFRQVGEIKDIINPRSNVITMLDNNFTADPLMIEKCQEIKERGLIVDLTQGIDVRLITDEKAKALAEINHLRSVHYAWDLMKHEDSIFKGIAQLSKQIKPYKHLCFMLVGFDTTFEEDMYRLWKIHELKVSPYVMVYNKNQKNDIRLKHFARWVNSRIYKVCSFDKYEPWVKDKNEQMSLFV</sequence>
<reference evidence="1 2" key="1">
    <citation type="submission" date="2020-01" db="EMBL/GenBank/DDBJ databases">
        <title>Anaeroalcalibacter tamaniensis gen. nov., sp. nov., moderately halophilic strictly anaerobic fermenter bacterium from mud volcano of Taman peninsula.</title>
        <authorList>
            <person name="Frolova A."/>
            <person name="Merkel A.Y."/>
            <person name="Slobodkin A.I."/>
        </authorList>
    </citation>
    <scope>NUCLEOTIDE SEQUENCE [LARGE SCALE GENOMIC DNA]</scope>
    <source>
        <strain evidence="1 2">F-3ap</strain>
    </source>
</reference>
<dbReference type="Proteomes" id="UP000461585">
    <property type="component" value="Unassembled WGS sequence"/>
</dbReference>
<dbReference type="GO" id="GO:0051536">
    <property type="term" value="F:iron-sulfur cluster binding"/>
    <property type="evidence" value="ECO:0007669"/>
    <property type="project" value="InterPro"/>
</dbReference>